<dbReference type="RefSeq" id="XP_018078227.1">
    <property type="nucleotide sequence ID" value="XM_018219105.1"/>
</dbReference>
<feature type="compositionally biased region" description="Pro residues" evidence="1">
    <location>
        <begin position="2690"/>
        <end position="2703"/>
    </location>
</feature>
<feature type="compositionally biased region" description="Low complexity" evidence="1">
    <location>
        <begin position="910"/>
        <end position="924"/>
    </location>
</feature>
<evidence type="ECO:0000313" key="3">
    <source>
        <dbReference type="Proteomes" id="UP000070700"/>
    </source>
</evidence>
<accession>A0A194XVX8</accession>
<protein>
    <submittedName>
        <fullName evidence="2">Uncharacterized protein</fullName>
    </submittedName>
</protein>
<organism evidence="2 3">
    <name type="scientific">Mollisia scopiformis</name>
    <name type="common">Conifer needle endophyte fungus</name>
    <name type="synonym">Phialocephala scopiformis</name>
    <dbReference type="NCBI Taxonomy" id="149040"/>
    <lineage>
        <taxon>Eukaryota</taxon>
        <taxon>Fungi</taxon>
        <taxon>Dikarya</taxon>
        <taxon>Ascomycota</taxon>
        <taxon>Pezizomycotina</taxon>
        <taxon>Leotiomycetes</taxon>
        <taxon>Helotiales</taxon>
        <taxon>Mollisiaceae</taxon>
        <taxon>Mollisia</taxon>
    </lineage>
</organism>
<evidence type="ECO:0000313" key="2">
    <source>
        <dbReference type="EMBL" id="KUJ23872.1"/>
    </source>
</evidence>
<sequence length="2765" mass="312510">MSNPGPTGPPAWDFKGHPQPPVDARLETAENFLADEDPDRCLEFDKKIDEIEELLAQIEKDKLPHDAERLNNVKVMVQEHRDWQKGVDDGWRDTTCTDLPPRNPYSTRLLNEATSTIIEDEKLALGLIGQMREDAPPFTVERETDHNAFLDAMKNDSVIDPNTIDKATNLLYTESRAYNWAIKDPAFIPLWMHPTKGIQKKGTTAADDKPWYKVPELPPHRLRIRPERGTLPDYLLVREERINALLSSARRGSTRDMVELEDLLSYHFPNELKRLHEQYTSFLASAQVTLDPATQPNRPLTPLEIRQQTAVKTAYENAFIAWVTTFNDDGVYLIPRKPQHQTETELPGVFYVDDGVLDDDRTETLLAAQNRLNVIRANDNWQILAPAEGRLMEKLVRDAQPQNVQDAEKARDDVLRSNGVEELNQLPLAERTRWNTLDATAAGLRQAWYAAAVTAGLQLEFRYLRPGEIKEADPSIIYLPWSMTAMPNTDEPRLGLPMSAEVDRTRLLISTKLANNSGVNLTLGSNGDVEGQDLLMQLAYPRLRRLLLPWITIRNKRAADPQSLTQLDNDTWTALNDVVTTLWDDWVRSLKPEVWNIKMIPAHRPESPDVLYWRPTTITGNPDVTMRRLERNINRWLNSPVPPGPFRAWANQIRPSFNDLLYPGLRLAYDKITNLDAQTQALAQPQRDQKIASLTDEANRLFATWVSGLLGHRISIKRPQPFLDPDDDPGILYYRGALDEARATKRVRDRMDLTKTAVESLKGLGAFSAVAGVGDLIPPYIKHLQSCVKANPTDPVEQAVLTWHLEYIRSGPLIYEEGDGAVNALDVWQSLASNEANNASNSSNQSSRLSSIDGSNGSNRSNRSNLSSSSGWSSSSVTGSSEPEDGNLSTTNTRNRTQPSCNRLPTPPGSYTSNSSWSSSGSITSDYRRRARRSNFYPVCEVPNTANGFFVHLPTAQRTSGPHPTLQVDFDRFRRQIAFAERELNDLLGKLRPQYELPVVPATPPVKAPTPEVTADRDRLNGLLRQFLPPYIVRLGRRNSWFLDYVNSIPDNGTALQRSRKQSAQEVLSRWQRETTMEVNKWQQELIISSRGVYISISTNREDNNLGDVLEFNPTLTGTGNDFRVTAPRNLDPTNNPLYSSALTPHDPDPVPTPNVFAVEQPFRQAFLPRLRNRINELLQMRATNTQLNREDAEELLDKMIGLMPQNLSKLEAELWAVEARVRRPLVAGVAPSATDVEDADQWYLLNNRFITAYDHWLDSFPQAGIFIQPDKSAAINQAAATQAPVFIEDPDFWRYWTPAAHGSTTPVETLSLRRGARSRQMPQHVSRLLATLNSYFAGTRPVPVGEDVNLLLAPLYRHYGQRIRDRIHTALGVQPNVPLLPEQDVVIETTEAIAFSLWLLDMKVAARNPGRRVRIVEYSPGRFHMYFGLALPSLNGLASPYPRGFEQETRRFATILFDRVWQQPQFQNERVAFLEVAARVRTHARLRSNELNNLKAILTTVLSSTSSLAYQSLVTSYINGSGNARQIGTAVLATNFMQLLYWNWAHMYEHITKPATQLAFPTIDALTNRPLCGHHPPRAVPIIASPTESEIRSVEIEINNLLTKMRNNQLSARQQLELDYLLEALLPPALKTLKVRLDRLWEDYVQLPGLSPNDTYQCHLYYKEWAAKFTEYKQRIPRSGIFLDKWWYVDTAIEEVCSRARQWQEAELKDVVPGEYPTTSVTLEEDAVRNWHDLYLDMRDYANTFDEDPAREERLLFHALPADFSAAKAELALFKQKARDAPPATTTVALLDTSQVVDVMRKFLQAWTEWMVNLPAIQLATLRQRVRDNTSDIPIPPGTDNTVGPRGPRNRGGVNFSSKAERRGIQRAAVELALNILASNQEQHRPLDIYRILDLPKEYTAPDEGVPLCLPLDPWNRPVELDTFEYTKKLTAFHQAKDEEYSLARTREHNEHPSELPVPANHNGPFAGADDGDVEDAKREWLRELATVSLHLQHANLDAPRPLLQEILNCLLNGTAQDSAHPLNRGPPLTRNDVLLLAEIAEPSWDELRQEFPTLVSNTPNYQELLKRQEEAKEFEAELDTMDWQNRTWLPAPMALANADPLAQPIYDPLLATTQGYTITVITQHINTARISKAITDGLSVAPSLYSEETAVTHLTQLQVLRRIHMNQAVNNRRFEPFETLVAKIPVNGHPENKYITSRAAVRTSAGVVFDAVKSEYIVQYDASGKKGPPIVQPNKYEHLRFIAYRIGRDTQAALETRAAPTMTEHQLLNYQWSAIFNTQQRMFLERPRQNAVRVEEMALELNKIDPLLAVENNIPLIRSPPNPPRIAETPAAMLLQMQMIEELSNCWEPRFPQKERLWEFSNERWAPQLRTIQGRKVMAKRRLTRFFDVRRWPPGCQDTVTRTAIKNSGPEVQEKPNPQGLPKAPKVPKGSKGPKDPEGENAPVPVLKPPTVQEQQVAATKKQARHLMGQPPHFPFGETPYQQAYQSFLMEWDLRDVPEFQVPPTPRPGLFGRNPSPEPKDPFALPNVPSDWQPDSISIAEKRAQLIEAAKQTAGFPDANVLEFYHTPEEIEAMKKRDAIHLRNAKIKIAQDAITERVGKQRFEQVTPAEYNTACLDLGIDRQTGMFMTTLPLPPRARTPPPPLRDVTPQRTPTPPAAPSRSPSSSTSPPPTPKTRWPNLGSLFGATPPLPPAPPVRPPSPRGGAVGEAARRAAEKVADDAAKVIRDAKDKQDAIEAKKQEDRDRKRRGLPPTRTSPRKKNKP</sequence>
<reference evidence="2 3" key="1">
    <citation type="submission" date="2015-10" db="EMBL/GenBank/DDBJ databases">
        <title>Full genome of DAOMC 229536 Phialocephala scopiformis, a fungal endophyte of spruce producing the potent anti-insectan compound rugulosin.</title>
        <authorList>
            <consortium name="DOE Joint Genome Institute"/>
            <person name="Walker A.K."/>
            <person name="Frasz S.L."/>
            <person name="Seifert K.A."/>
            <person name="Miller J.D."/>
            <person name="Mondo S.J."/>
            <person name="Labutti K."/>
            <person name="Lipzen A."/>
            <person name="Dockter R."/>
            <person name="Kennedy M."/>
            <person name="Grigoriev I.V."/>
            <person name="Spatafora J.W."/>
        </authorList>
    </citation>
    <scope>NUCLEOTIDE SEQUENCE [LARGE SCALE GENOMIC DNA]</scope>
    <source>
        <strain evidence="2 3">CBS 120377</strain>
    </source>
</reference>
<proteinExistence type="predicted"/>
<feature type="compositionally biased region" description="Low complexity" evidence="1">
    <location>
        <begin position="1844"/>
        <end position="1856"/>
    </location>
</feature>
<feature type="region of interest" description="Disordered" evidence="1">
    <location>
        <begin position="2632"/>
        <end position="2765"/>
    </location>
</feature>
<feature type="compositionally biased region" description="Pro residues" evidence="1">
    <location>
        <begin position="2634"/>
        <end position="2646"/>
    </location>
</feature>
<feature type="compositionally biased region" description="Polar residues" evidence="1">
    <location>
        <begin position="887"/>
        <end position="903"/>
    </location>
</feature>
<dbReference type="Proteomes" id="UP000070700">
    <property type="component" value="Unassembled WGS sequence"/>
</dbReference>
<evidence type="ECO:0000256" key="1">
    <source>
        <dbReference type="SAM" id="MobiDB-lite"/>
    </source>
</evidence>
<feature type="region of interest" description="Disordered" evidence="1">
    <location>
        <begin position="2401"/>
        <end position="2457"/>
    </location>
</feature>
<dbReference type="InParanoid" id="A0A194XVX8"/>
<keyword evidence="3" id="KW-1185">Reference proteome</keyword>
<dbReference type="GeneID" id="28828831"/>
<dbReference type="EMBL" id="KQ947404">
    <property type="protein sequence ID" value="KUJ23872.1"/>
    <property type="molecule type" value="Genomic_DNA"/>
</dbReference>
<feature type="region of interest" description="Disordered" evidence="1">
    <location>
        <begin position="1830"/>
        <end position="1861"/>
    </location>
</feature>
<feature type="region of interest" description="Disordered" evidence="1">
    <location>
        <begin position="1"/>
        <end position="23"/>
    </location>
</feature>
<dbReference type="KEGG" id="psco:LY89DRAFT_726924"/>
<gene>
    <name evidence="2" type="ORF">LY89DRAFT_726924</name>
</gene>
<name>A0A194XVX8_MOLSC</name>
<feature type="region of interest" description="Disordered" evidence="1">
    <location>
        <begin position="836"/>
        <end position="924"/>
    </location>
</feature>
<feature type="compositionally biased region" description="Low complexity" evidence="1">
    <location>
        <begin position="836"/>
        <end position="881"/>
    </location>
</feature>
<feature type="compositionally biased region" description="Basic and acidic residues" evidence="1">
    <location>
        <begin position="2711"/>
        <end position="2746"/>
    </location>
</feature>
<dbReference type="STRING" id="149040.A0A194XVX8"/>
<dbReference type="OrthoDB" id="5422628at2759"/>